<dbReference type="Gene3D" id="1.10.10.60">
    <property type="entry name" value="Homeodomain-like"/>
    <property type="match status" value="2"/>
</dbReference>
<dbReference type="InterPro" id="IPR020449">
    <property type="entry name" value="Tscrpt_reg_AraC-type_HTH"/>
</dbReference>
<dbReference type="Pfam" id="PF12833">
    <property type="entry name" value="HTH_18"/>
    <property type="match status" value="1"/>
</dbReference>
<dbReference type="PROSITE" id="PS01124">
    <property type="entry name" value="HTH_ARAC_FAMILY_2"/>
    <property type="match status" value="1"/>
</dbReference>
<protein>
    <submittedName>
        <fullName evidence="5">AraC family transcriptional regulator</fullName>
    </submittedName>
</protein>
<dbReference type="InterPro" id="IPR018060">
    <property type="entry name" value="HTH_AraC"/>
</dbReference>
<dbReference type="InterPro" id="IPR009057">
    <property type="entry name" value="Homeodomain-like_sf"/>
</dbReference>
<reference evidence="5 6" key="1">
    <citation type="submission" date="2018-12" db="EMBL/GenBank/DDBJ databases">
        <title>Flammeovirga pectinis sp. nov., isolated from the gut of the Korean scallop, Patinopecten yessoensis.</title>
        <authorList>
            <person name="Bae J.-W."/>
            <person name="Jeong Y.-S."/>
            <person name="Kang W."/>
        </authorList>
    </citation>
    <scope>NUCLEOTIDE SEQUENCE [LARGE SCALE GENOMIC DNA]</scope>
    <source>
        <strain evidence="5 6">L12M1</strain>
    </source>
</reference>
<evidence type="ECO:0000256" key="2">
    <source>
        <dbReference type="ARBA" id="ARBA00023125"/>
    </source>
</evidence>
<evidence type="ECO:0000259" key="4">
    <source>
        <dbReference type="PROSITE" id="PS01124"/>
    </source>
</evidence>
<keyword evidence="2" id="KW-0238">DNA-binding</keyword>
<dbReference type="RefSeq" id="WP_126614894.1">
    <property type="nucleotide sequence ID" value="NZ_CP034562.1"/>
</dbReference>
<dbReference type="KEGG" id="fll:EI427_11910"/>
<dbReference type="PRINTS" id="PR00032">
    <property type="entry name" value="HTHARAC"/>
</dbReference>
<dbReference type="OrthoDB" id="1156172at2"/>
<dbReference type="SUPFAM" id="SSF46689">
    <property type="entry name" value="Homeodomain-like"/>
    <property type="match status" value="1"/>
</dbReference>
<dbReference type="GO" id="GO:0003700">
    <property type="term" value="F:DNA-binding transcription factor activity"/>
    <property type="evidence" value="ECO:0007669"/>
    <property type="project" value="InterPro"/>
</dbReference>
<dbReference type="AlphaFoldDB" id="A0A3Q9FM82"/>
<keyword evidence="6" id="KW-1185">Reference proteome</keyword>
<dbReference type="PANTHER" id="PTHR43280:SF2">
    <property type="entry name" value="HTH-TYPE TRANSCRIPTIONAL REGULATOR EXSA"/>
    <property type="match status" value="1"/>
</dbReference>
<dbReference type="PANTHER" id="PTHR43280">
    <property type="entry name" value="ARAC-FAMILY TRANSCRIPTIONAL REGULATOR"/>
    <property type="match status" value="1"/>
</dbReference>
<proteinExistence type="predicted"/>
<gene>
    <name evidence="5" type="ORF">EI427_11910</name>
</gene>
<evidence type="ECO:0000256" key="3">
    <source>
        <dbReference type="ARBA" id="ARBA00023163"/>
    </source>
</evidence>
<accession>A0A3Q9FM82</accession>
<dbReference type="GO" id="GO:0043565">
    <property type="term" value="F:sequence-specific DNA binding"/>
    <property type="evidence" value="ECO:0007669"/>
    <property type="project" value="InterPro"/>
</dbReference>
<dbReference type="EMBL" id="CP034562">
    <property type="protein sequence ID" value="AZQ62916.1"/>
    <property type="molecule type" value="Genomic_DNA"/>
</dbReference>
<organism evidence="5 6">
    <name type="scientific">Flammeovirga pectinis</name>
    <dbReference type="NCBI Taxonomy" id="2494373"/>
    <lineage>
        <taxon>Bacteria</taxon>
        <taxon>Pseudomonadati</taxon>
        <taxon>Bacteroidota</taxon>
        <taxon>Cytophagia</taxon>
        <taxon>Cytophagales</taxon>
        <taxon>Flammeovirgaceae</taxon>
        <taxon>Flammeovirga</taxon>
    </lineage>
</organism>
<evidence type="ECO:0000313" key="5">
    <source>
        <dbReference type="EMBL" id="AZQ62916.1"/>
    </source>
</evidence>
<feature type="domain" description="HTH araC/xylS-type" evidence="4">
    <location>
        <begin position="215"/>
        <end position="313"/>
    </location>
</feature>
<name>A0A3Q9FM82_9BACT</name>
<dbReference type="SMART" id="SM00342">
    <property type="entry name" value="HTH_ARAC"/>
    <property type="match status" value="1"/>
</dbReference>
<evidence type="ECO:0000313" key="6">
    <source>
        <dbReference type="Proteomes" id="UP000267268"/>
    </source>
</evidence>
<keyword evidence="3" id="KW-0804">Transcription</keyword>
<evidence type="ECO:0000256" key="1">
    <source>
        <dbReference type="ARBA" id="ARBA00023015"/>
    </source>
</evidence>
<dbReference type="Proteomes" id="UP000267268">
    <property type="component" value="Chromosome 1"/>
</dbReference>
<keyword evidence="1" id="KW-0805">Transcription regulation</keyword>
<sequence>MPQPKLQETLSYWSTTFNGSIENNCVSFNNDIASGSIKGEVFSDDLYLLKFDVFLHNDLSDLGKNLVNDSEYVNFLFGQQEVNASKYIAFDLERRIDLRGVVVSNDKKSLNWFQPAKVPLKLLLLKVSEENFFRLVNKSESLKKSIEKEKSFTQFDSLDPVMLGTLLRMFEIDDPIYGKELMEHCANYLITLTMSKLSVNSIDNDDSSLNMNALFHARQLIIDKKGADIPIEFLAKESGMSVSRLRLLFKTFFEVPIYQFQQQIRLEESKKLLLKGDKTQAMIAMDLGFSTSSHFTAVFKKYYGYTPKEFKKNQND</sequence>